<dbReference type="InterPro" id="IPR018604">
    <property type="entry name" value="YycI-like"/>
</dbReference>
<feature type="domain" description="Regulatory protein YycH-like" evidence="3">
    <location>
        <begin position="37"/>
        <end position="257"/>
    </location>
</feature>
<feature type="transmembrane region" description="Helical" evidence="2">
    <location>
        <begin position="6"/>
        <end position="23"/>
    </location>
</feature>
<feature type="compositionally biased region" description="Low complexity" evidence="1">
    <location>
        <begin position="281"/>
        <end position="291"/>
    </location>
</feature>
<reference evidence="4 5" key="1">
    <citation type="submission" date="2016-10" db="EMBL/GenBank/DDBJ databases">
        <authorList>
            <person name="de Groot N.N."/>
        </authorList>
    </citation>
    <scope>NUCLEOTIDE SEQUENCE [LARGE SCALE GENOMIC DNA]</scope>
    <source>
        <strain evidence="4 5">DSM 27630</strain>
    </source>
</reference>
<feature type="region of interest" description="Disordered" evidence="1">
    <location>
        <begin position="264"/>
        <end position="291"/>
    </location>
</feature>
<dbReference type="GO" id="GO:0016020">
    <property type="term" value="C:membrane"/>
    <property type="evidence" value="ECO:0007669"/>
    <property type="project" value="InterPro"/>
</dbReference>
<protein>
    <submittedName>
        <fullName evidence="4">Two-component signal transduction system YycFG, regulatory protein YycI</fullName>
    </submittedName>
</protein>
<dbReference type="AlphaFoldDB" id="A0A1I3BRH5"/>
<dbReference type="Pfam" id="PF09648">
    <property type="entry name" value="YycI"/>
    <property type="match status" value="1"/>
</dbReference>
<keyword evidence="2" id="KW-0472">Membrane</keyword>
<dbReference type="EMBL" id="FOQE01000008">
    <property type="protein sequence ID" value="SFH64519.1"/>
    <property type="molecule type" value="Genomic_DNA"/>
</dbReference>
<evidence type="ECO:0000256" key="2">
    <source>
        <dbReference type="SAM" id="Phobius"/>
    </source>
</evidence>
<evidence type="ECO:0000259" key="3">
    <source>
        <dbReference type="Pfam" id="PF09648"/>
    </source>
</evidence>
<evidence type="ECO:0000313" key="4">
    <source>
        <dbReference type="EMBL" id="SFH64519.1"/>
    </source>
</evidence>
<dbReference type="RefSeq" id="WP_092091811.1">
    <property type="nucleotide sequence ID" value="NZ_FOQE01000008.1"/>
</dbReference>
<dbReference type="Gene3D" id="2.40.128.690">
    <property type="entry name" value="YycH protein, domain 3-like"/>
    <property type="match status" value="1"/>
</dbReference>
<dbReference type="Proteomes" id="UP000198668">
    <property type="component" value="Unassembled WGS sequence"/>
</dbReference>
<gene>
    <name evidence="4" type="ORF">SAMN04489868_10880</name>
</gene>
<evidence type="ECO:0000256" key="1">
    <source>
        <dbReference type="SAM" id="MobiDB-lite"/>
    </source>
</evidence>
<name>A0A1I3BRH5_9LACT</name>
<proteinExistence type="predicted"/>
<organism evidence="4 5">
    <name type="scientific">Pisciglobus halotolerans</name>
    <dbReference type="NCBI Taxonomy" id="745365"/>
    <lineage>
        <taxon>Bacteria</taxon>
        <taxon>Bacillati</taxon>
        <taxon>Bacillota</taxon>
        <taxon>Bacilli</taxon>
        <taxon>Lactobacillales</taxon>
        <taxon>Carnobacteriaceae</taxon>
    </lineage>
</organism>
<evidence type="ECO:0000313" key="5">
    <source>
        <dbReference type="Proteomes" id="UP000198668"/>
    </source>
</evidence>
<sequence length="291" mass="32823">MDFKRIEMIFIVTFLFLNGFFLYQLSQKNQNNFIGNQSGKVDLVTEMENQDITLPAFDDEELKVPYVQAEANDLLDQNKDQLTKQTGVVDEEGMLYVSILSEPVKLSEDEKLTTSDIQRINTFIKSKQVLFGEEYEFIRYVPNKKQIIYGQIANHVPIADGTANITLHLNGSKEIISYEQTYAGPVTVQGDSRQLITDKNAVEVLYQNNKIPADADVRKPILTYYRTLNLNELSMYAPVWTVEIISGSNIHIEQVDAVSGSVLQESMSDDKEETQDVPADSSPSSGSESQQ</sequence>
<keyword evidence="2" id="KW-0812">Transmembrane</keyword>
<keyword evidence="2" id="KW-1133">Transmembrane helix</keyword>
<accession>A0A1I3BRH5</accession>
<keyword evidence="5" id="KW-1185">Reference proteome</keyword>
<dbReference type="OrthoDB" id="2135943at2"/>